<dbReference type="RefSeq" id="WP_378400995.1">
    <property type="nucleotide sequence ID" value="NZ_JBHTCS010000002.1"/>
</dbReference>
<name>A0ABW2RS30_9NOCA</name>
<feature type="active site" description="Charge relay system" evidence="5">
    <location>
        <position position="383"/>
    </location>
</feature>
<evidence type="ECO:0000259" key="7">
    <source>
        <dbReference type="Pfam" id="PF00082"/>
    </source>
</evidence>
<dbReference type="Proteomes" id="UP001596484">
    <property type="component" value="Unassembled WGS sequence"/>
</dbReference>
<dbReference type="PRINTS" id="PR00723">
    <property type="entry name" value="SUBTILISIN"/>
</dbReference>
<evidence type="ECO:0000256" key="3">
    <source>
        <dbReference type="ARBA" id="ARBA00022801"/>
    </source>
</evidence>
<dbReference type="InterPro" id="IPR023827">
    <property type="entry name" value="Peptidase_S8_Asp-AS"/>
</dbReference>
<dbReference type="InterPro" id="IPR023828">
    <property type="entry name" value="Peptidase_S8_Ser-AS"/>
</dbReference>
<evidence type="ECO:0000256" key="5">
    <source>
        <dbReference type="PROSITE-ProRule" id="PRU01240"/>
    </source>
</evidence>
<evidence type="ECO:0000256" key="6">
    <source>
        <dbReference type="RuleBase" id="RU003355"/>
    </source>
</evidence>
<dbReference type="Gene3D" id="3.40.50.200">
    <property type="entry name" value="Peptidase S8/S53 domain"/>
    <property type="match status" value="1"/>
</dbReference>
<comment type="similarity">
    <text evidence="1 5 6">Belongs to the peptidase S8 family.</text>
</comment>
<gene>
    <name evidence="8" type="ORF">ACFQS9_01900</name>
</gene>
<dbReference type="InterPro" id="IPR000209">
    <property type="entry name" value="Peptidase_S8/S53_dom"/>
</dbReference>
<keyword evidence="2 5" id="KW-0645">Protease</keyword>
<dbReference type="SUPFAM" id="SSF52743">
    <property type="entry name" value="Subtilisin-like"/>
    <property type="match status" value="1"/>
</dbReference>
<keyword evidence="4 5" id="KW-0720">Serine protease</keyword>
<evidence type="ECO:0000313" key="8">
    <source>
        <dbReference type="EMBL" id="MFC7446634.1"/>
    </source>
</evidence>
<dbReference type="PROSITE" id="PS51892">
    <property type="entry name" value="SUBTILASE"/>
    <property type="match status" value="1"/>
</dbReference>
<dbReference type="Pfam" id="PF00082">
    <property type="entry name" value="Peptidase_S8"/>
    <property type="match status" value="1"/>
</dbReference>
<dbReference type="PROSITE" id="PS00136">
    <property type="entry name" value="SUBTILASE_ASP"/>
    <property type="match status" value="1"/>
</dbReference>
<feature type="domain" description="Peptidase S8/S53" evidence="7">
    <location>
        <begin position="136"/>
        <end position="434"/>
    </location>
</feature>
<keyword evidence="3 5" id="KW-0378">Hydrolase</keyword>
<evidence type="ECO:0000256" key="2">
    <source>
        <dbReference type="ARBA" id="ARBA00022670"/>
    </source>
</evidence>
<sequence>MRVPVLVDLPAQEPLIESATAAAEGRPPRIPVEEATVPSSVELDTTFPAVPVGTGDQNQFSLEPMGPAVSEHFVVRGFLELEEDEPIPFELDGRPVNADPPIAPFLTCGGSPPLGTAADVSRNLNGSVLAQRGLDGSGVAVAIVDTGINLAHLRTALGGVPPIDPANSWMAPGRSTAAFAHPVGHGTMCAYDALIMAPKATLIDFPVLRGSAPGGALTGSTLSVAVQAYAQLIAFWSVAFAPGGAPRYRSLVVSNSWGIYHPSWDFNAGHPGRYVDNPNHPFQVLVSVLTRGGADVVFAAGNCGAECASTKCQNRTTGTIMGANASSDVLTLAGCDVNDDRVGYSSQGPSISGMFQEKPDLSSYTHFSGSAAMGTGSPDSGTSAACPVAAGCVAAIRSKVSTQTLPPANLRQQLLAMARKVNGATTWNGDYGHGIIDPDATAQSLNV</sequence>
<organism evidence="8 9">
    <name type="scientific">Rhodococcus daqingensis</name>
    <dbReference type="NCBI Taxonomy" id="2479363"/>
    <lineage>
        <taxon>Bacteria</taxon>
        <taxon>Bacillati</taxon>
        <taxon>Actinomycetota</taxon>
        <taxon>Actinomycetes</taxon>
        <taxon>Mycobacteriales</taxon>
        <taxon>Nocardiaceae</taxon>
        <taxon>Rhodococcus</taxon>
    </lineage>
</organism>
<accession>A0ABW2RS30</accession>
<dbReference type="PANTHER" id="PTHR43806">
    <property type="entry name" value="PEPTIDASE S8"/>
    <property type="match status" value="1"/>
</dbReference>
<reference evidence="9" key="1">
    <citation type="journal article" date="2019" name="Int. J. Syst. Evol. Microbiol.">
        <title>The Global Catalogue of Microorganisms (GCM) 10K type strain sequencing project: providing services to taxonomists for standard genome sequencing and annotation.</title>
        <authorList>
            <consortium name="The Broad Institute Genomics Platform"/>
            <consortium name="The Broad Institute Genome Sequencing Center for Infectious Disease"/>
            <person name="Wu L."/>
            <person name="Ma J."/>
        </authorList>
    </citation>
    <scope>NUCLEOTIDE SEQUENCE [LARGE SCALE GENOMIC DNA]</scope>
    <source>
        <strain evidence="9">ICMP 19430</strain>
    </source>
</reference>
<dbReference type="InterPro" id="IPR050131">
    <property type="entry name" value="Peptidase_S8_subtilisin-like"/>
</dbReference>
<feature type="active site" description="Charge relay system" evidence="5">
    <location>
        <position position="185"/>
    </location>
</feature>
<evidence type="ECO:0000256" key="1">
    <source>
        <dbReference type="ARBA" id="ARBA00011073"/>
    </source>
</evidence>
<dbReference type="InterPro" id="IPR015500">
    <property type="entry name" value="Peptidase_S8_subtilisin-rel"/>
</dbReference>
<comment type="caution">
    <text evidence="8">The sequence shown here is derived from an EMBL/GenBank/DDBJ whole genome shotgun (WGS) entry which is preliminary data.</text>
</comment>
<dbReference type="EMBL" id="JBHTCS010000002">
    <property type="protein sequence ID" value="MFC7446634.1"/>
    <property type="molecule type" value="Genomic_DNA"/>
</dbReference>
<proteinExistence type="inferred from homology"/>
<keyword evidence="9" id="KW-1185">Reference proteome</keyword>
<dbReference type="InterPro" id="IPR036852">
    <property type="entry name" value="Peptidase_S8/S53_dom_sf"/>
</dbReference>
<evidence type="ECO:0000256" key="4">
    <source>
        <dbReference type="ARBA" id="ARBA00022825"/>
    </source>
</evidence>
<dbReference type="PROSITE" id="PS00138">
    <property type="entry name" value="SUBTILASE_SER"/>
    <property type="match status" value="1"/>
</dbReference>
<dbReference type="PANTHER" id="PTHR43806:SF11">
    <property type="entry name" value="CEREVISIN-RELATED"/>
    <property type="match status" value="1"/>
</dbReference>
<evidence type="ECO:0000313" key="9">
    <source>
        <dbReference type="Proteomes" id="UP001596484"/>
    </source>
</evidence>
<protein>
    <submittedName>
        <fullName evidence="8">S8 family serine peptidase</fullName>
    </submittedName>
</protein>
<feature type="active site" description="Charge relay system" evidence="5">
    <location>
        <position position="145"/>
    </location>
</feature>